<dbReference type="EMBL" id="JAHLPM010000007">
    <property type="protein sequence ID" value="MBU5438280.1"/>
    <property type="molecule type" value="Genomic_DNA"/>
</dbReference>
<keyword evidence="2" id="KW-1185">Reference proteome</keyword>
<evidence type="ECO:0000313" key="2">
    <source>
        <dbReference type="Proteomes" id="UP000749471"/>
    </source>
</evidence>
<sequence>MLTEKAMEGFKAFIERNIAYARYKIGGTYHRVSIHHKERLADGKVAVYFSINPQATGNVTITEVQLFDTNNDLWASKSENIEVKSVQEGVLYRFAFDIKEV</sequence>
<dbReference type="Proteomes" id="UP000749471">
    <property type="component" value="Unassembled WGS sequence"/>
</dbReference>
<reference evidence="1 2" key="1">
    <citation type="submission" date="2021-06" db="EMBL/GenBank/DDBJ databases">
        <authorList>
            <person name="Sun Q."/>
            <person name="Li D."/>
        </authorList>
    </citation>
    <scope>NUCLEOTIDE SEQUENCE [LARGE SCALE GENOMIC DNA]</scope>
    <source>
        <strain evidence="1 2">MSJ-40</strain>
    </source>
</reference>
<name>A0ABS6E779_9FIRM</name>
<gene>
    <name evidence="1" type="ORF">KQI42_09685</name>
</gene>
<proteinExistence type="predicted"/>
<protein>
    <submittedName>
        <fullName evidence="1">Uncharacterized protein</fullName>
    </submittedName>
</protein>
<dbReference type="RefSeq" id="WP_216519260.1">
    <property type="nucleotide sequence ID" value="NZ_JAHLPM010000007.1"/>
</dbReference>
<evidence type="ECO:0000313" key="1">
    <source>
        <dbReference type="EMBL" id="MBU5438280.1"/>
    </source>
</evidence>
<organism evidence="1 2">
    <name type="scientific">Tissierella simiarum</name>
    <dbReference type="NCBI Taxonomy" id="2841534"/>
    <lineage>
        <taxon>Bacteria</taxon>
        <taxon>Bacillati</taxon>
        <taxon>Bacillota</taxon>
        <taxon>Tissierellia</taxon>
        <taxon>Tissierellales</taxon>
        <taxon>Tissierellaceae</taxon>
        <taxon>Tissierella</taxon>
    </lineage>
</organism>
<comment type="caution">
    <text evidence="1">The sequence shown here is derived from an EMBL/GenBank/DDBJ whole genome shotgun (WGS) entry which is preliminary data.</text>
</comment>
<accession>A0ABS6E779</accession>